<evidence type="ECO:0000256" key="5">
    <source>
        <dbReference type="SAM" id="MobiDB-lite"/>
    </source>
</evidence>
<feature type="region of interest" description="Disordered" evidence="5">
    <location>
        <begin position="415"/>
        <end position="435"/>
    </location>
</feature>
<feature type="region of interest" description="Disordered" evidence="5">
    <location>
        <begin position="52"/>
        <end position="72"/>
    </location>
</feature>
<evidence type="ECO:0000256" key="2">
    <source>
        <dbReference type="ARBA" id="ARBA00010566"/>
    </source>
</evidence>
<evidence type="ECO:0000256" key="4">
    <source>
        <dbReference type="ARBA" id="ARBA00022679"/>
    </source>
</evidence>
<evidence type="ECO:0000313" key="7">
    <source>
        <dbReference type="Proteomes" id="UP001259347"/>
    </source>
</evidence>
<evidence type="ECO:0000256" key="3">
    <source>
        <dbReference type="ARBA" id="ARBA00012972"/>
    </source>
</evidence>
<dbReference type="Gene3D" id="1.10.580.10">
    <property type="entry name" value="Citrate Synthase, domain 1"/>
    <property type="match status" value="1"/>
</dbReference>
<dbReference type="InterPro" id="IPR016142">
    <property type="entry name" value="Citrate_synth-like_lrg_a-sub"/>
</dbReference>
<dbReference type="RefSeq" id="WP_310017690.1">
    <property type="nucleotide sequence ID" value="NZ_JAVDUM010000002.1"/>
</dbReference>
<organism evidence="6 7">
    <name type="scientific">Microbacterium resistens</name>
    <dbReference type="NCBI Taxonomy" id="156977"/>
    <lineage>
        <taxon>Bacteria</taxon>
        <taxon>Bacillati</taxon>
        <taxon>Actinomycetota</taxon>
        <taxon>Actinomycetes</taxon>
        <taxon>Micrococcales</taxon>
        <taxon>Microbacteriaceae</taxon>
        <taxon>Microbacterium</taxon>
    </lineage>
</organism>
<dbReference type="EMBL" id="JAVDUM010000002">
    <property type="protein sequence ID" value="MDR6866163.1"/>
    <property type="molecule type" value="Genomic_DNA"/>
</dbReference>
<dbReference type="Pfam" id="PF00285">
    <property type="entry name" value="Citrate_synt"/>
    <property type="match status" value="1"/>
</dbReference>
<dbReference type="EC" id="2.3.3.16" evidence="3"/>
<dbReference type="Gene3D" id="1.10.230.10">
    <property type="entry name" value="Cytochrome P450-Terp, domain 2"/>
    <property type="match status" value="1"/>
</dbReference>
<comment type="pathway">
    <text evidence="1">Carbohydrate metabolism; tricarboxylic acid cycle.</text>
</comment>
<keyword evidence="4 6" id="KW-0808">Transferase</keyword>
<dbReference type="InterPro" id="IPR016143">
    <property type="entry name" value="Citrate_synth-like_sm_a-sub"/>
</dbReference>
<keyword evidence="6" id="KW-0012">Acyltransferase</keyword>
<keyword evidence="7" id="KW-1185">Reference proteome</keyword>
<dbReference type="InterPro" id="IPR002020">
    <property type="entry name" value="Citrate_synthase"/>
</dbReference>
<sequence length="435" mass="45175">MADRLTAAQTAARLGVRAETLYAYVSRGLISRERGAHGSTFDVLEVERFALTRRRSPAPRPGTDRAPGTDGSPLGVIDTDIALIEDGELWYRGLEASQLAGIPLTGSTTVGGRFDAVVRWLFERTDRPRSDASALRATDGVLTAGRVLAALPPQAPAFSVLLTIVASLAAADPERFDLAGATVARVTERLIAGLVDALPAKGSRPGSEAPLAARLWPRLTAAPATADRVRTLDAALVLLVDHDMAASTMAARAAASARAHPYAVVAAGLGALDSALHGAVSASCHQLLRDVADGGDLASTTADAARRSGSGVPGFGQMRYPDGDPRAKALLGALRSAAREDREASAALGIADTVSAYVTERTGALPSIDFALATMAFAWGMSPDAGETVFAVARSAGWCAHAADEYTRTPLRLRPTGRYVGPDPADVQHSGSNAR</sequence>
<comment type="caution">
    <text evidence="6">The sequence shown here is derived from an EMBL/GenBank/DDBJ whole genome shotgun (WGS) entry which is preliminary data.</text>
</comment>
<proteinExistence type="inferred from homology"/>
<evidence type="ECO:0000313" key="6">
    <source>
        <dbReference type="EMBL" id="MDR6866163.1"/>
    </source>
</evidence>
<reference evidence="6 7" key="1">
    <citation type="submission" date="2023-07" db="EMBL/GenBank/DDBJ databases">
        <title>Sorghum-associated microbial communities from plants grown in Nebraska, USA.</title>
        <authorList>
            <person name="Schachtman D."/>
        </authorList>
    </citation>
    <scope>NUCLEOTIDE SEQUENCE [LARGE SCALE GENOMIC DNA]</scope>
    <source>
        <strain evidence="6 7">2980</strain>
    </source>
</reference>
<accession>A0ABU1SA81</accession>
<name>A0ABU1SA81_9MICO</name>
<dbReference type="GO" id="GO:0036440">
    <property type="term" value="F:citrate synthase activity"/>
    <property type="evidence" value="ECO:0007669"/>
    <property type="project" value="UniProtKB-EC"/>
</dbReference>
<dbReference type="Proteomes" id="UP001259347">
    <property type="component" value="Unassembled WGS sequence"/>
</dbReference>
<evidence type="ECO:0000256" key="1">
    <source>
        <dbReference type="ARBA" id="ARBA00005163"/>
    </source>
</evidence>
<dbReference type="PRINTS" id="PR00143">
    <property type="entry name" value="CITRTSNTHASE"/>
</dbReference>
<dbReference type="SUPFAM" id="SSF48256">
    <property type="entry name" value="Citrate synthase"/>
    <property type="match status" value="1"/>
</dbReference>
<dbReference type="InterPro" id="IPR036969">
    <property type="entry name" value="Citrate_synthase_sf"/>
</dbReference>
<dbReference type="PANTHER" id="PTHR11739:SF4">
    <property type="entry name" value="CITRATE SYNTHASE, PEROXISOMAL"/>
    <property type="match status" value="1"/>
</dbReference>
<protein>
    <recommendedName>
        <fullName evidence="3">citrate synthase (unknown stereospecificity)</fullName>
        <ecNumber evidence="3">2.3.3.16</ecNumber>
    </recommendedName>
</protein>
<comment type="similarity">
    <text evidence="2">Belongs to the citrate synthase family.</text>
</comment>
<dbReference type="PANTHER" id="PTHR11739">
    <property type="entry name" value="CITRATE SYNTHASE"/>
    <property type="match status" value="1"/>
</dbReference>
<gene>
    <name evidence="6" type="ORF">J2Y69_000748</name>
</gene>